<keyword evidence="4" id="KW-0227">DNA damage</keyword>
<keyword evidence="5" id="KW-0239">DNA-directed DNA polymerase</keyword>
<dbReference type="AlphaFoldDB" id="A0A1F7HJC2"/>
<evidence type="ECO:0000256" key="6">
    <source>
        <dbReference type="ARBA" id="ARBA00023204"/>
    </source>
</evidence>
<dbReference type="InterPro" id="IPR002054">
    <property type="entry name" value="DNA-dir_DNA_pol_X"/>
</dbReference>
<dbReference type="GO" id="GO:0005829">
    <property type="term" value="C:cytosol"/>
    <property type="evidence" value="ECO:0007669"/>
    <property type="project" value="TreeGrafter"/>
</dbReference>
<dbReference type="SMART" id="SM00481">
    <property type="entry name" value="POLIIIAc"/>
    <property type="match status" value="1"/>
</dbReference>
<dbReference type="Pfam" id="PF02811">
    <property type="entry name" value="PHP"/>
    <property type="match status" value="1"/>
</dbReference>
<dbReference type="Gene3D" id="3.20.20.140">
    <property type="entry name" value="Metal-dependent hydrolases"/>
    <property type="match status" value="1"/>
</dbReference>
<dbReference type="CDD" id="cd07436">
    <property type="entry name" value="PHP_PolX"/>
    <property type="match status" value="1"/>
</dbReference>
<dbReference type="PANTHER" id="PTHR36928">
    <property type="entry name" value="PHOSPHATASE YCDX-RELATED"/>
    <property type="match status" value="1"/>
</dbReference>
<name>A0A1F7HJC2_9BACT</name>
<dbReference type="EMBL" id="MFZV01000017">
    <property type="protein sequence ID" value="OGK31183.1"/>
    <property type="molecule type" value="Genomic_DNA"/>
</dbReference>
<sequence>MNIMTKQEKFTNKEISHLLRSVSAAYLIKNGNRFKRIAYDNAAEAIEKLTREIKDIWQEGKLDQIEGIGKGISYYLDDYLKKGKSKHFQEVFIGIPESVFELMKLQSVGPKKAFALTTKLKIYKKDTAVERLKKAIKLGKIATLEGFGEKSQKSILESIKLYKKKSLQSYRMPLPYAYQQAIQIIEYLEKMNKVEKVELLGSLRRMFPTIGDIDIAIQTKDEFRDEIIKHFLNYPYKISIEVAGENKASIILSSGSKVDIRLQSKNTWGALLQYFTGSKAHNIKLREFAQKKNLSISEYGIKEVINNRKGVNHTFVDEKSFYNFLELQYIPPEIREGTTEISLAKKNLIPKLVDLKDIKGDFHIHSNYQIRSSHDYGTASYSEIADRAIQLNYSYIGFSDHNPKVTGHNKQETIEILKNRKVEIERQMKSKDLKYYIGLEVDILTDGRLAVPDGAFDYLDYMIISIHSAFHMSQNDMTARVLKGLNNKKVKILAHPTGRLIGKRDGYELHWHQIFDYCKNNDIAIEINAWPERLDLPDNLVRQAIQHKVKLIINTDSHDNSHLDNMFYGVSVARRGWAEKTDIINTYNYKDIDKWIRR</sequence>
<evidence type="ECO:0000256" key="2">
    <source>
        <dbReference type="ARBA" id="ARBA00022679"/>
    </source>
</evidence>
<keyword evidence="2" id="KW-0808">Transferase</keyword>
<dbReference type="PANTHER" id="PTHR36928:SF1">
    <property type="entry name" value="PHOSPHATASE YCDX-RELATED"/>
    <property type="match status" value="1"/>
</dbReference>
<dbReference type="InterPro" id="IPR022311">
    <property type="entry name" value="PolX-like"/>
</dbReference>
<dbReference type="InterPro" id="IPR010996">
    <property type="entry name" value="HHH_MUS81"/>
</dbReference>
<dbReference type="SUPFAM" id="SSF81301">
    <property type="entry name" value="Nucleotidyltransferase"/>
    <property type="match status" value="1"/>
</dbReference>
<dbReference type="PRINTS" id="PR00870">
    <property type="entry name" value="DNAPOLXBETA"/>
</dbReference>
<dbReference type="InterPro" id="IPR037160">
    <property type="entry name" value="DNA_Pol_thumb_sf"/>
</dbReference>
<evidence type="ECO:0000259" key="9">
    <source>
        <dbReference type="SMART" id="SM00483"/>
    </source>
</evidence>
<evidence type="ECO:0000256" key="5">
    <source>
        <dbReference type="ARBA" id="ARBA00022932"/>
    </source>
</evidence>
<dbReference type="InterPro" id="IPR043519">
    <property type="entry name" value="NT_sf"/>
</dbReference>
<dbReference type="GO" id="GO:0003887">
    <property type="term" value="F:DNA-directed DNA polymerase activity"/>
    <property type="evidence" value="ECO:0007669"/>
    <property type="project" value="UniProtKB-KW"/>
</dbReference>
<dbReference type="GO" id="GO:0003677">
    <property type="term" value="F:DNA binding"/>
    <property type="evidence" value="ECO:0007669"/>
    <property type="project" value="InterPro"/>
</dbReference>
<reference evidence="10 11" key="1">
    <citation type="journal article" date="2016" name="Nat. Commun.">
        <title>Thousands of microbial genomes shed light on interconnected biogeochemical processes in an aquifer system.</title>
        <authorList>
            <person name="Anantharaman K."/>
            <person name="Brown C.T."/>
            <person name="Hug L.A."/>
            <person name="Sharon I."/>
            <person name="Castelle C.J."/>
            <person name="Probst A.J."/>
            <person name="Thomas B.C."/>
            <person name="Singh A."/>
            <person name="Wilkins M.J."/>
            <person name="Karaoz U."/>
            <person name="Brodie E.L."/>
            <person name="Williams K.H."/>
            <person name="Hubbard S.S."/>
            <person name="Banfield J.F."/>
        </authorList>
    </citation>
    <scope>NUCLEOTIDE SEQUENCE [LARGE SCALE GENOMIC DNA]</scope>
</reference>
<dbReference type="InterPro" id="IPR002008">
    <property type="entry name" value="DNA_pol_X_beta-like"/>
</dbReference>
<feature type="domain" description="DNA-directed DNA polymerase X" evidence="9">
    <location>
        <begin position="10"/>
        <end position="336"/>
    </location>
</feature>
<dbReference type="Pfam" id="PF14716">
    <property type="entry name" value="HHH_8"/>
    <property type="match status" value="1"/>
</dbReference>
<dbReference type="GO" id="GO:0042578">
    <property type="term" value="F:phosphoric ester hydrolase activity"/>
    <property type="evidence" value="ECO:0007669"/>
    <property type="project" value="TreeGrafter"/>
</dbReference>
<organism evidence="10 11">
    <name type="scientific">Candidatus Roizmanbacteria bacterium RIFCSPHIGHO2_12_FULL_33_9</name>
    <dbReference type="NCBI Taxonomy" id="1802045"/>
    <lineage>
        <taxon>Bacteria</taxon>
        <taxon>Candidatus Roizmaniibacteriota</taxon>
    </lineage>
</organism>
<evidence type="ECO:0000259" key="8">
    <source>
        <dbReference type="SMART" id="SM00481"/>
    </source>
</evidence>
<dbReference type="GO" id="GO:0006281">
    <property type="term" value="P:DNA repair"/>
    <property type="evidence" value="ECO:0007669"/>
    <property type="project" value="UniProtKB-KW"/>
</dbReference>
<comment type="caution">
    <text evidence="10">The sequence shown here is derived from an EMBL/GenBank/DDBJ whole genome shotgun (WGS) entry which is preliminary data.</text>
</comment>
<dbReference type="CDD" id="cd00141">
    <property type="entry name" value="NT_POLXc"/>
    <property type="match status" value="1"/>
</dbReference>
<dbReference type="Gene3D" id="1.10.150.110">
    <property type="entry name" value="DNA polymerase beta, N-terminal domain-like"/>
    <property type="match status" value="1"/>
</dbReference>
<evidence type="ECO:0000256" key="7">
    <source>
        <dbReference type="ARBA" id="ARBA00049244"/>
    </source>
</evidence>
<dbReference type="NCBIfam" id="NF006375">
    <property type="entry name" value="PRK08609.1"/>
    <property type="match status" value="1"/>
</dbReference>
<dbReference type="PIRSF" id="PIRSF005047">
    <property type="entry name" value="UCP005047_YshC"/>
    <property type="match status" value="1"/>
</dbReference>
<dbReference type="InterPro" id="IPR003141">
    <property type="entry name" value="Pol/His_phosphatase_N"/>
</dbReference>
<comment type="catalytic activity">
    <reaction evidence="7">
        <text>DNA(n) + a 2'-deoxyribonucleoside 5'-triphosphate = DNA(n+1) + diphosphate</text>
        <dbReference type="Rhea" id="RHEA:22508"/>
        <dbReference type="Rhea" id="RHEA-COMP:17339"/>
        <dbReference type="Rhea" id="RHEA-COMP:17340"/>
        <dbReference type="ChEBI" id="CHEBI:33019"/>
        <dbReference type="ChEBI" id="CHEBI:61560"/>
        <dbReference type="ChEBI" id="CHEBI:173112"/>
        <dbReference type="EC" id="2.7.7.7"/>
    </reaction>
</comment>
<proteinExistence type="predicted"/>
<feature type="domain" description="Polymerase/histidinol phosphatase N-terminal" evidence="8">
    <location>
        <begin position="360"/>
        <end position="445"/>
    </location>
</feature>
<evidence type="ECO:0000313" key="10">
    <source>
        <dbReference type="EMBL" id="OGK31183.1"/>
    </source>
</evidence>
<dbReference type="InterPro" id="IPR027421">
    <property type="entry name" value="DNA_pol_lamdba_lyase_dom_sf"/>
</dbReference>
<evidence type="ECO:0000256" key="4">
    <source>
        <dbReference type="ARBA" id="ARBA00022763"/>
    </source>
</evidence>
<keyword evidence="3" id="KW-0548">Nucleotidyltransferase</keyword>
<dbReference type="GO" id="GO:0008270">
    <property type="term" value="F:zinc ion binding"/>
    <property type="evidence" value="ECO:0007669"/>
    <property type="project" value="TreeGrafter"/>
</dbReference>
<dbReference type="Proteomes" id="UP000177199">
    <property type="component" value="Unassembled WGS sequence"/>
</dbReference>
<dbReference type="InterPro" id="IPR004013">
    <property type="entry name" value="PHP_dom"/>
</dbReference>
<dbReference type="SUPFAM" id="SSF89550">
    <property type="entry name" value="PHP domain-like"/>
    <property type="match status" value="1"/>
</dbReference>
<dbReference type="InterPro" id="IPR047967">
    <property type="entry name" value="PolX_PHP"/>
</dbReference>
<dbReference type="Gene3D" id="3.30.460.10">
    <property type="entry name" value="Beta Polymerase, domain 2"/>
    <property type="match status" value="1"/>
</dbReference>
<dbReference type="EC" id="2.7.7.7" evidence="1"/>
<dbReference type="SUPFAM" id="SSF47802">
    <property type="entry name" value="DNA polymerase beta, N-terminal domain-like"/>
    <property type="match status" value="1"/>
</dbReference>
<dbReference type="Pfam" id="PF14791">
    <property type="entry name" value="DNA_pol_B_thumb"/>
    <property type="match status" value="1"/>
</dbReference>
<keyword evidence="6" id="KW-0234">DNA repair</keyword>
<evidence type="ECO:0000313" key="11">
    <source>
        <dbReference type="Proteomes" id="UP000177199"/>
    </source>
</evidence>
<dbReference type="SMART" id="SM00483">
    <property type="entry name" value="POLXc"/>
    <property type="match status" value="1"/>
</dbReference>
<gene>
    <name evidence="10" type="ORF">A3F29_01655</name>
</gene>
<evidence type="ECO:0000256" key="1">
    <source>
        <dbReference type="ARBA" id="ARBA00012417"/>
    </source>
</evidence>
<evidence type="ECO:0000256" key="3">
    <source>
        <dbReference type="ARBA" id="ARBA00022695"/>
    </source>
</evidence>
<dbReference type="Gene3D" id="1.10.150.20">
    <property type="entry name" value="5' to 3' exonuclease, C-terminal subdomain"/>
    <property type="match status" value="1"/>
</dbReference>
<accession>A0A1F7HJC2</accession>
<dbReference type="Gene3D" id="3.30.210.10">
    <property type="entry name" value="DNA polymerase, thumb domain"/>
    <property type="match status" value="1"/>
</dbReference>
<protein>
    <recommendedName>
        <fullName evidence="1">DNA-directed DNA polymerase</fullName>
        <ecNumber evidence="1">2.7.7.7</ecNumber>
    </recommendedName>
</protein>
<dbReference type="InterPro" id="IPR050243">
    <property type="entry name" value="PHP_phosphatase"/>
</dbReference>
<dbReference type="InterPro" id="IPR029398">
    <property type="entry name" value="PolB_thumb"/>
</dbReference>
<dbReference type="InterPro" id="IPR016195">
    <property type="entry name" value="Pol/histidinol_Pase-like"/>
</dbReference>